<sequence>MSLLSTKVAPTSLGHSALSCRTCRQLIKSFLERTVKKNVPTKRTGAKTSLPWVTDSIRKLIRRRDRLHAIFKKKTNNTKMHDKWAELRSRIKREVHISHTNYVMIGDIKHDTKPFWRYINGQKTDKHGIPPLKTNSKLAITDLDKACAFNAQFTSVFTKTLFSVIPFYRPACSRIADITISTHGVEKLLKGLNKNKAVGPDNIHPWVLSEIASDFAPMLSYLYQQSLPTEGYRLIGRWQTSALFTKKLEHQWCRSSYF</sequence>
<dbReference type="PANTHER" id="PTHR33395:SF22">
    <property type="entry name" value="REVERSE TRANSCRIPTASE DOMAIN-CONTAINING PROTEIN"/>
    <property type="match status" value="1"/>
</dbReference>
<organism evidence="1 2">
    <name type="scientific">Holothuria leucospilota</name>
    <name type="common">Black long sea cucumber</name>
    <name type="synonym">Mertensiothuria leucospilota</name>
    <dbReference type="NCBI Taxonomy" id="206669"/>
    <lineage>
        <taxon>Eukaryota</taxon>
        <taxon>Metazoa</taxon>
        <taxon>Echinodermata</taxon>
        <taxon>Eleutherozoa</taxon>
        <taxon>Echinozoa</taxon>
        <taxon>Holothuroidea</taxon>
        <taxon>Aspidochirotacea</taxon>
        <taxon>Aspidochirotida</taxon>
        <taxon>Holothuriidae</taxon>
        <taxon>Holothuria</taxon>
    </lineage>
</organism>
<dbReference type="AlphaFoldDB" id="A0A9Q1CNB6"/>
<evidence type="ECO:0000313" key="1">
    <source>
        <dbReference type="EMBL" id="KAJ8048363.1"/>
    </source>
</evidence>
<dbReference type="EMBL" id="JAIZAY010000001">
    <property type="protein sequence ID" value="KAJ8048363.1"/>
    <property type="molecule type" value="Genomic_DNA"/>
</dbReference>
<gene>
    <name evidence="1" type="ORF">HOLleu_00644</name>
</gene>
<proteinExistence type="predicted"/>
<accession>A0A9Q1CNB6</accession>
<dbReference type="Proteomes" id="UP001152320">
    <property type="component" value="Chromosome 1"/>
</dbReference>
<dbReference type="GO" id="GO:0007508">
    <property type="term" value="P:larval heart development"/>
    <property type="evidence" value="ECO:0007669"/>
    <property type="project" value="TreeGrafter"/>
</dbReference>
<comment type="caution">
    <text evidence="1">The sequence shown here is derived from an EMBL/GenBank/DDBJ whole genome shotgun (WGS) entry which is preliminary data.</text>
</comment>
<name>A0A9Q1CNB6_HOLLE</name>
<dbReference type="GO" id="GO:0031012">
    <property type="term" value="C:extracellular matrix"/>
    <property type="evidence" value="ECO:0007669"/>
    <property type="project" value="TreeGrafter"/>
</dbReference>
<reference evidence="1" key="1">
    <citation type="submission" date="2021-10" db="EMBL/GenBank/DDBJ databases">
        <title>Tropical sea cucumber genome reveals ecological adaptation and Cuvierian tubules defense mechanism.</title>
        <authorList>
            <person name="Chen T."/>
        </authorList>
    </citation>
    <scope>NUCLEOTIDE SEQUENCE</scope>
    <source>
        <strain evidence="1">Nanhai2018</strain>
        <tissue evidence="1">Muscle</tissue>
    </source>
</reference>
<dbReference type="PROSITE" id="PS51257">
    <property type="entry name" value="PROKAR_LIPOPROTEIN"/>
    <property type="match status" value="1"/>
</dbReference>
<dbReference type="GO" id="GO:0061343">
    <property type="term" value="P:cell adhesion involved in heart morphogenesis"/>
    <property type="evidence" value="ECO:0007669"/>
    <property type="project" value="TreeGrafter"/>
</dbReference>
<protein>
    <submittedName>
        <fullName evidence="1">Uncharacterized protein</fullName>
    </submittedName>
</protein>
<evidence type="ECO:0000313" key="2">
    <source>
        <dbReference type="Proteomes" id="UP001152320"/>
    </source>
</evidence>
<dbReference type="PANTHER" id="PTHR33395">
    <property type="entry name" value="TRANSCRIPTASE, PUTATIVE-RELATED-RELATED"/>
    <property type="match status" value="1"/>
</dbReference>
<keyword evidence="2" id="KW-1185">Reference proteome</keyword>
<dbReference type="OrthoDB" id="416454at2759"/>